<organism evidence="4 5">
    <name type="scientific">Elasticomyces elasticus</name>
    <dbReference type="NCBI Taxonomy" id="574655"/>
    <lineage>
        <taxon>Eukaryota</taxon>
        <taxon>Fungi</taxon>
        <taxon>Dikarya</taxon>
        <taxon>Ascomycota</taxon>
        <taxon>Pezizomycotina</taxon>
        <taxon>Dothideomycetes</taxon>
        <taxon>Dothideomycetidae</taxon>
        <taxon>Mycosphaerellales</taxon>
        <taxon>Teratosphaeriaceae</taxon>
        <taxon>Elasticomyces</taxon>
    </lineage>
</organism>
<feature type="domain" description="SMP-30/Gluconolactonase/LRE-like region" evidence="3">
    <location>
        <begin position="115"/>
        <end position="357"/>
    </location>
</feature>
<comment type="caution">
    <text evidence="4">The sequence shown here is derived from an EMBL/GenBank/DDBJ whole genome shotgun (WGS) entry which is preliminary data.</text>
</comment>
<keyword evidence="2" id="KW-0732">Signal</keyword>
<feature type="chain" id="PRO_5042931170" description="SMP-30/Gluconolactonase/LRE-like region domain-containing protein" evidence="2">
    <location>
        <begin position="20"/>
        <end position="431"/>
    </location>
</feature>
<protein>
    <recommendedName>
        <fullName evidence="3">SMP-30/Gluconolactonase/LRE-like region domain-containing protein</fullName>
    </recommendedName>
</protein>
<dbReference type="Proteomes" id="UP001310594">
    <property type="component" value="Unassembled WGS sequence"/>
</dbReference>
<name>A0AAN7W2M0_9PEZI</name>
<proteinExistence type="predicted"/>
<feature type="compositionally biased region" description="Basic and acidic residues" evidence="1">
    <location>
        <begin position="417"/>
        <end position="431"/>
    </location>
</feature>
<evidence type="ECO:0000256" key="1">
    <source>
        <dbReference type="SAM" id="MobiDB-lite"/>
    </source>
</evidence>
<dbReference type="EMBL" id="JAVRQU010000020">
    <property type="protein sequence ID" value="KAK5692030.1"/>
    <property type="molecule type" value="Genomic_DNA"/>
</dbReference>
<dbReference type="AlphaFoldDB" id="A0AAN7W2M0"/>
<evidence type="ECO:0000259" key="3">
    <source>
        <dbReference type="Pfam" id="PF08450"/>
    </source>
</evidence>
<gene>
    <name evidence="4" type="ORF">LTR97_011203</name>
</gene>
<sequence>MYFLLFISTLLASFGQAVAVEKARLLGNVPASFSNVSVVLLERNLAVLPESWHIPDLTSSLFQAETANDVLADVLNTIKQADFIAWDQSFLDVIGTSAKLERIQSFPDDENHVHEAPVYLPKTNELLFSDTHVTGWLWAINVDTHETRKIHTIPPLEHVNGGTYHNGYAYLATNGGSTRGLFRVNVTSGHAECILNNYRGRHLNSPNDLIFDSNSNILFTDPPYGWHNWGVEDPELPNAVYQFNMQTGASRALTNSVVLTPNGLALSPDESILYVADSNSSLNSASHLGSARNVWAFDYSRSMLSNPRLIYQVESGWPDGLRVTRGGLLMVAVAGGVDVVDPSNGFLLGKINTPGDIIFNLEPVRGKGDGVWLLTGKRHIYKVMIATGGVEEKSPVGTVTLRDVISQVSQEAVSMEEESRHERDLPLHLEL</sequence>
<feature type="signal peptide" evidence="2">
    <location>
        <begin position="1"/>
        <end position="19"/>
    </location>
</feature>
<reference evidence="4" key="1">
    <citation type="submission" date="2023-08" db="EMBL/GenBank/DDBJ databases">
        <title>Black Yeasts Isolated from many extreme environments.</title>
        <authorList>
            <person name="Coleine C."/>
            <person name="Stajich J.E."/>
            <person name="Selbmann L."/>
        </authorList>
    </citation>
    <scope>NUCLEOTIDE SEQUENCE</scope>
    <source>
        <strain evidence="4">CCFEE 5810</strain>
    </source>
</reference>
<dbReference type="SUPFAM" id="SSF63829">
    <property type="entry name" value="Calcium-dependent phosphotriesterase"/>
    <property type="match status" value="1"/>
</dbReference>
<evidence type="ECO:0000313" key="5">
    <source>
        <dbReference type="Proteomes" id="UP001310594"/>
    </source>
</evidence>
<dbReference type="Pfam" id="PF08450">
    <property type="entry name" value="SGL"/>
    <property type="match status" value="1"/>
</dbReference>
<feature type="region of interest" description="Disordered" evidence="1">
    <location>
        <begin position="412"/>
        <end position="431"/>
    </location>
</feature>
<dbReference type="PANTHER" id="PTHR47064:SF2">
    <property type="entry name" value="SMP-30_GLUCONOLACTONASE_LRE-LIKE REGION DOMAIN-CONTAINING PROTEIN-RELATED"/>
    <property type="match status" value="1"/>
</dbReference>
<evidence type="ECO:0000256" key="2">
    <source>
        <dbReference type="SAM" id="SignalP"/>
    </source>
</evidence>
<dbReference type="PANTHER" id="PTHR47064">
    <property type="entry name" value="PUTATIVE (AFU_ORTHOLOGUE AFUA_1G08990)-RELATED"/>
    <property type="match status" value="1"/>
</dbReference>
<dbReference type="InterPro" id="IPR011042">
    <property type="entry name" value="6-blade_b-propeller_TolB-like"/>
</dbReference>
<evidence type="ECO:0000313" key="4">
    <source>
        <dbReference type="EMBL" id="KAK5692030.1"/>
    </source>
</evidence>
<dbReference type="InterPro" id="IPR052988">
    <property type="entry name" value="Oryzine_lactonohydrolase"/>
</dbReference>
<dbReference type="InterPro" id="IPR013658">
    <property type="entry name" value="SGL"/>
</dbReference>
<dbReference type="Gene3D" id="2.120.10.30">
    <property type="entry name" value="TolB, C-terminal domain"/>
    <property type="match status" value="1"/>
</dbReference>
<accession>A0AAN7W2M0</accession>